<proteinExistence type="predicted"/>
<dbReference type="Pfam" id="PF02815">
    <property type="entry name" value="MIR"/>
    <property type="match status" value="1"/>
</dbReference>
<dbReference type="GeneID" id="106463632"/>
<dbReference type="InterPro" id="IPR036300">
    <property type="entry name" value="MIR_dom_sf"/>
</dbReference>
<name>A0ABM1BCB2_LIMPO</name>
<keyword evidence="2" id="KW-0677">Repeat</keyword>
<dbReference type="InterPro" id="IPR016093">
    <property type="entry name" value="MIR_motif"/>
</dbReference>
<reference evidence="6" key="1">
    <citation type="submission" date="2025-08" db="UniProtKB">
        <authorList>
            <consortium name="RefSeq"/>
        </authorList>
    </citation>
    <scope>IDENTIFICATION</scope>
    <source>
        <tissue evidence="6">Muscle</tissue>
    </source>
</reference>
<evidence type="ECO:0000259" key="4">
    <source>
        <dbReference type="PROSITE" id="PS50919"/>
    </source>
</evidence>
<gene>
    <name evidence="6" type="primary">LOC106463632</name>
</gene>
<dbReference type="Gene3D" id="2.80.10.50">
    <property type="match status" value="1"/>
</dbReference>
<feature type="domain" description="MIR" evidence="4">
    <location>
        <begin position="96"/>
        <end position="151"/>
    </location>
</feature>
<feature type="chain" id="PRO_5047473239" evidence="3">
    <location>
        <begin position="24"/>
        <end position="225"/>
    </location>
</feature>
<feature type="domain" description="MIR" evidence="4">
    <location>
        <begin position="152"/>
        <end position="206"/>
    </location>
</feature>
<dbReference type="SUPFAM" id="SSF82109">
    <property type="entry name" value="MIR domain"/>
    <property type="match status" value="1"/>
</dbReference>
<protein>
    <submittedName>
        <fullName evidence="6">Stromal cell-derived factor 2-like isoform X1</fullName>
    </submittedName>
</protein>
<dbReference type="Proteomes" id="UP000694941">
    <property type="component" value="Unplaced"/>
</dbReference>
<dbReference type="RefSeq" id="XP_013779135.1">
    <property type="nucleotide sequence ID" value="XM_013923681.2"/>
</dbReference>
<evidence type="ECO:0000256" key="2">
    <source>
        <dbReference type="ARBA" id="ARBA00022737"/>
    </source>
</evidence>
<organism evidence="5 6">
    <name type="scientific">Limulus polyphemus</name>
    <name type="common">Atlantic horseshoe crab</name>
    <dbReference type="NCBI Taxonomy" id="6850"/>
    <lineage>
        <taxon>Eukaryota</taxon>
        <taxon>Metazoa</taxon>
        <taxon>Ecdysozoa</taxon>
        <taxon>Arthropoda</taxon>
        <taxon>Chelicerata</taxon>
        <taxon>Merostomata</taxon>
        <taxon>Xiphosura</taxon>
        <taxon>Limulidae</taxon>
        <taxon>Limulus</taxon>
    </lineage>
</organism>
<keyword evidence="1 3" id="KW-0732">Signal</keyword>
<feature type="domain" description="MIR" evidence="4">
    <location>
        <begin position="34"/>
        <end position="88"/>
    </location>
</feature>
<evidence type="ECO:0000313" key="6">
    <source>
        <dbReference type="RefSeq" id="XP_013779135.1"/>
    </source>
</evidence>
<dbReference type="PANTHER" id="PTHR46809:SF2">
    <property type="entry name" value="GH21273P"/>
    <property type="match status" value="1"/>
</dbReference>
<dbReference type="PROSITE" id="PS50919">
    <property type="entry name" value="MIR"/>
    <property type="match status" value="3"/>
</dbReference>
<evidence type="ECO:0000256" key="3">
    <source>
        <dbReference type="SAM" id="SignalP"/>
    </source>
</evidence>
<evidence type="ECO:0000256" key="1">
    <source>
        <dbReference type="ARBA" id="ARBA00022729"/>
    </source>
</evidence>
<dbReference type="SMART" id="SM00472">
    <property type="entry name" value="MIR"/>
    <property type="match status" value="3"/>
</dbReference>
<sequence length="225" mass="25267">MTKTTLFIYKFLVILSLLELVIFSTLCYCGDVHYPYVTCGSILKIQNISYKVRLHSHDIKYGSGSGQQSVTGIDSQEDNNSHWVVKGKIGQPCRRGQPVTCGSVIRLEHIATNKNLHSHHFPSPLSNNLEVSAFGDDGKGDTGDYWMVVCSSDYWERDGKIRLKHVDTDGWLTVSGHSYGRPIHGQLEVCTKPNSDSSSYWRTVEGVYIKAEDPPVKLIHQHTEL</sequence>
<dbReference type="PANTHER" id="PTHR46809">
    <property type="entry name" value="STROMAL CELL-DERIVED FACTOR 2-LIKE PROTEIN"/>
    <property type="match status" value="1"/>
</dbReference>
<keyword evidence="5" id="KW-1185">Reference proteome</keyword>
<accession>A0ABM1BCB2</accession>
<evidence type="ECO:0000313" key="5">
    <source>
        <dbReference type="Proteomes" id="UP000694941"/>
    </source>
</evidence>
<feature type="signal peptide" evidence="3">
    <location>
        <begin position="1"/>
        <end position="23"/>
    </location>
</feature>